<dbReference type="PANTHER" id="PTHR18921">
    <property type="entry name" value="MYOSIN HEAVY CHAIN - RELATED"/>
    <property type="match status" value="1"/>
</dbReference>
<feature type="coiled-coil region" evidence="4">
    <location>
        <begin position="1450"/>
        <end position="1523"/>
    </location>
</feature>
<proteinExistence type="predicted"/>
<dbReference type="GO" id="GO:0007030">
    <property type="term" value="P:Golgi organization"/>
    <property type="evidence" value="ECO:0007669"/>
    <property type="project" value="TreeGrafter"/>
</dbReference>
<feature type="coiled-coil region" evidence="4">
    <location>
        <begin position="170"/>
        <end position="299"/>
    </location>
</feature>
<evidence type="ECO:0000256" key="4">
    <source>
        <dbReference type="SAM" id="Coils"/>
    </source>
</evidence>
<comment type="subcellular location">
    <subcellularLocation>
        <location evidence="1">Golgi apparatus</location>
    </subcellularLocation>
</comment>
<feature type="non-terminal residue" evidence="7">
    <location>
        <position position="1899"/>
    </location>
</feature>
<keyword evidence="8" id="KW-1185">Reference proteome</keyword>
<feature type="coiled-coil region" evidence="4">
    <location>
        <begin position="1341"/>
        <end position="1403"/>
    </location>
</feature>
<dbReference type="InterPro" id="IPR000237">
    <property type="entry name" value="GRIP_dom"/>
</dbReference>
<dbReference type="EMBL" id="WAAF01002569">
    <property type="protein sequence ID" value="NXX39476.1"/>
    <property type="molecule type" value="Genomic_DNA"/>
</dbReference>
<feature type="compositionally biased region" description="Basic and acidic residues" evidence="5">
    <location>
        <begin position="1307"/>
        <end position="1322"/>
    </location>
</feature>
<evidence type="ECO:0000256" key="5">
    <source>
        <dbReference type="SAM" id="MobiDB-lite"/>
    </source>
</evidence>
<dbReference type="Proteomes" id="UP000627253">
    <property type="component" value="Unassembled WGS sequence"/>
</dbReference>
<evidence type="ECO:0000256" key="1">
    <source>
        <dbReference type="ARBA" id="ARBA00004555"/>
    </source>
</evidence>
<organism evidence="7 8">
    <name type="scientific">Tricholaema leucomelas</name>
    <name type="common">pied barbet</name>
    <dbReference type="NCBI Taxonomy" id="240729"/>
    <lineage>
        <taxon>Eukaryota</taxon>
        <taxon>Metazoa</taxon>
        <taxon>Chordata</taxon>
        <taxon>Craniata</taxon>
        <taxon>Vertebrata</taxon>
        <taxon>Euteleostomi</taxon>
        <taxon>Archelosauria</taxon>
        <taxon>Archosauria</taxon>
        <taxon>Dinosauria</taxon>
        <taxon>Saurischia</taxon>
        <taxon>Theropoda</taxon>
        <taxon>Coelurosauria</taxon>
        <taxon>Aves</taxon>
        <taxon>Neognathae</taxon>
        <taxon>Neoaves</taxon>
        <taxon>Telluraves</taxon>
        <taxon>Coraciimorphae</taxon>
        <taxon>Piciformes</taxon>
        <taxon>Lybiidae</taxon>
        <taxon>Tricholaema lacrymosa</taxon>
    </lineage>
</organism>
<feature type="coiled-coil region" evidence="4">
    <location>
        <begin position="9"/>
        <end position="82"/>
    </location>
</feature>
<evidence type="ECO:0000313" key="8">
    <source>
        <dbReference type="Proteomes" id="UP000627253"/>
    </source>
</evidence>
<protein>
    <submittedName>
        <fullName evidence="7">TRIPB protein</fullName>
    </submittedName>
</protein>
<feature type="non-terminal residue" evidence="7">
    <location>
        <position position="1"/>
    </location>
</feature>
<dbReference type="PROSITE" id="PS50913">
    <property type="entry name" value="GRIP"/>
    <property type="match status" value="1"/>
</dbReference>
<feature type="coiled-coil region" evidence="4">
    <location>
        <begin position="1563"/>
        <end position="1692"/>
    </location>
</feature>
<feature type="compositionally biased region" description="Polar residues" evidence="5">
    <location>
        <begin position="1822"/>
        <end position="1838"/>
    </location>
</feature>
<evidence type="ECO:0000259" key="6">
    <source>
        <dbReference type="PROSITE" id="PS50913"/>
    </source>
</evidence>
<dbReference type="GO" id="GO:0006888">
    <property type="term" value="P:endoplasmic reticulum to Golgi vesicle-mediated transport"/>
    <property type="evidence" value="ECO:0007669"/>
    <property type="project" value="TreeGrafter"/>
</dbReference>
<evidence type="ECO:0000256" key="3">
    <source>
        <dbReference type="ARBA" id="ARBA00023054"/>
    </source>
</evidence>
<dbReference type="PANTHER" id="PTHR18921:SF2">
    <property type="entry name" value="THYROID RECEPTOR-INTERACTING PROTEIN 11"/>
    <property type="match status" value="1"/>
</dbReference>
<evidence type="ECO:0000256" key="2">
    <source>
        <dbReference type="ARBA" id="ARBA00023034"/>
    </source>
</evidence>
<feature type="coiled-coil region" evidence="4">
    <location>
        <begin position="336"/>
        <end position="910"/>
    </location>
</feature>
<keyword evidence="3 4" id="KW-0175">Coiled coil</keyword>
<accession>A0A852I7N0</accession>
<evidence type="ECO:0000313" key="7">
    <source>
        <dbReference type="EMBL" id="NXX39476.1"/>
    </source>
</evidence>
<feature type="coiled-coil region" evidence="4">
    <location>
        <begin position="1044"/>
        <end position="1104"/>
    </location>
</feature>
<feature type="domain" description="GRIP" evidence="6">
    <location>
        <begin position="1699"/>
        <end position="1748"/>
    </location>
</feature>
<feature type="coiled-coil region" evidence="4">
    <location>
        <begin position="1131"/>
        <end position="1221"/>
    </location>
</feature>
<feature type="region of interest" description="Disordered" evidence="5">
    <location>
        <begin position="1294"/>
        <end position="1322"/>
    </location>
</feature>
<dbReference type="GO" id="GO:0031267">
    <property type="term" value="F:small GTPase binding"/>
    <property type="evidence" value="ECO:0007669"/>
    <property type="project" value="TreeGrafter"/>
</dbReference>
<feature type="coiled-coil region" evidence="4">
    <location>
        <begin position="943"/>
        <end position="999"/>
    </location>
</feature>
<reference evidence="7" key="1">
    <citation type="submission" date="2020-02" db="EMBL/GenBank/DDBJ databases">
        <title>Bird 10,000 Genomes (B10K) Project - Family phase.</title>
        <authorList>
            <person name="Zhang G."/>
        </authorList>
    </citation>
    <scope>NUCLEOTIDE SEQUENCE</scope>
    <source>
        <strain evidence="7">B10K-DU-002-37</strain>
        <tissue evidence="7">Muscle</tissue>
    </source>
</reference>
<dbReference type="OrthoDB" id="425925at2759"/>
<name>A0A852I7N0_9PICI</name>
<sequence>ELHMSNSRLREIESINAAQKLENERLKKVCSDLEEKHEAAELQIKQLSVEYRNQLQQKEVEISHLKARQNALQEQLQKVQTAAQSAQLGADVLPPAATSASYIPVVRHSSGFEGDDMDFGDIIWSQQEINRLSNKVSTLESEVDHWKHIALSSKAERTNDTEQSEICKLQNIVKELKRNLSQEIDEHQHELSVLQDAHRQKLVEVSRRHREELSEYEERIEELENQLQQGGVCTDATDNSKIHEQQKSSQSLERGQLEELQVVKDLEDEIKKLNHKLSSAKEENKILLTEQELAKAEKIQIIQEYENLKCNFSKLQSSVAEQDVLLKEQEKKLQAKTSLREDVVRLQQALLEAENEITRLSSLNQEGLKKELTSTQHKNEEIISASTGNQNSELSQLRQDLQRKEQELNESIAERETLIVELEELDKQNQEANQHMITLKEQLSKQHTETDNIIKQLRVDIDFERKKVSELEIEKMETLRELDSQKEKLSQCSYALNDLHISKQQLQDNIKDLQEQLSKAQDCNLHSNKEIGELQQRLREREEELSVSLSKLTEKCDQESSYICQDVILKEKEVEIEKLQKDISENKKLNADLEKSLSDLRTENGKLIADIEELKQELSNTTSEKNKVYLEKDAVVEALKMEKRQLESELNQTEKRLLEQAQKYKQTIEELSNARSMDTTALQLEHERLVKLNQEKDFKIAELKRSIEQMEVDHQETKEMLTTSLGGQKQLTELIKEKEVFIEKLKNQALQVKQELEEYVLASENQDVLKQNLEEKDRSLAVMKEENNHLKEEIERLKDQQSRSTPVVEPKTLDIIIELESEVTQLKVIKNNLEEEIEVHKKTIEDQNQTTAQLQQSLQEQRKEIDESKFQCEQMNVTHERLSLEKDEEIKNLQKTIEQIKSQLHKERQIIQTDSADLFQDTKVQTLNGENGNEKHDLSKAEIERLVEGIKEREMEIKLLNEKNVSLSQQIDQLSKDEVGKLNRIIQEKEMEIQALNARFSSASYRQDVLCLQQQLQAYVIEREQVLAVLSEKTRENSQLKTEYRNIMDMVAAKEAALVRLQEENRKLANRSENSSEDMSRETIQNLSRIIREKDIEIDALSQKCQTLLTVLQTSGTGTGNGSGGVNSNQFEELLQERDKLKQQVKKMEEWKQQVITTVQNMEHESAHLQEELHKLQAQFSVESDSNSKLQIDYNGLIESYEQNEEKLKSFSQELAQVQHSIGQLHNTKDLLLSKLDLVTPSVATASTVSQLSDTQYSTPEVLNDESKLLQKELKQLEKKLQEKDATIRTLQENNQRLSDSVATASEMERRNQEGTESEMRQIKEKHDVLQRSLREKDILIKSKSDQLLSVSENLSNKENENEVLKQAVTNLKERNLILEMDIRKLKEENEKIVARCREKETEFRALQETNMQFSMMLKEKEFESHSMKEKALAFEKLLKEKEQGKTGELNQLLHEVKSMQEKAVTFQQERDQVMVALKQKQMESSALQSEIQRLHEKEQRLNQELERLRNHLLEMEDSYTREALAAEDREVKLRKKVLVLEEKIASSSTAVENASHQATLQVESLQEQLNLVSKQRDETVLQLAISQDQVKQYALSLANLQMVLEQFQQEEKAMYSAEMEKHQKQTAEWKKKAESLEEKVVSLQESLEEANAALDAASRLTEQLDIKEEQIEELKKEGEIRREMLEDVQNKLMNLMNSTEGKVDKLLMKNLFVGHFHTPKNKRPEVLRLMGSILGIKKEELDQLLSEDQRGVTRWMAGWLGGGAGSKSVPSTPLRPTHQNIFNSSFSELFVKFLETESRPSLPPPKLTVHDMKPLGAAGTGTPSSSQMQDSAVSGTSRRPDTNPFLAPRSAAVPLITPASSSGHLLMKPISDALPSFTPLPVSPDASAGAVLKDLLKQ</sequence>
<keyword evidence="2" id="KW-0333">Golgi apparatus</keyword>
<comment type="caution">
    <text evidence="7">The sequence shown here is derived from an EMBL/GenBank/DDBJ whole genome shotgun (WGS) entry which is preliminary data.</text>
</comment>
<feature type="region of interest" description="Disordered" evidence="5">
    <location>
        <begin position="1800"/>
        <end position="1848"/>
    </location>
</feature>
<feature type="compositionally biased region" description="Polar residues" evidence="5">
    <location>
        <begin position="1294"/>
        <end position="1304"/>
    </location>
</feature>
<gene>
    <name evidence="7" type="primary">Trip11</name>
    <name evidence="7" type="ORF">TRILEU_R07936</name>
</gene>
<dbReference type="GO" id="GO:0005794">
    <property type="term" value="C:Golgi apparatus"/>
    <property type="evidence" value="ECO:0007669"/>
    <property type="project" value="UniProtKB-SubCell"/>
</dbReference>